<dbReference type="WBParaSite" id="HNAJ_0000068401-mRNA-1">
    <property type="protein sequence ID" value="HNAJ_0000068401-mRNA-1"/>
    <property type="gene ID" value="HNAJ_0000068401"/>
</dbReference>
<reference evidence="1" key="1">
    <citation type="submission" date="2016-04" db="UniProtKB">
        <authorList>
            <consortium name="WormBaseParasite"/>
        </authorList>
    </citation>
    <scope>IDENTIFICATION</scope>
</reference>
<protein>
    <submittedName>
        <fullName evidence="1">VASt domain-containing protein</fullName>
    </submittedName>
</protein>
<accession>A0A158QGS3</accession>
<evidence type="ECO:0000313" key="1">
    <source>
        <dbReference type="WBParaSite" id="HNAJ_0000068401-mRNA-1"/>
    </source>
</evidence>
<name>A0A158QGS3_RODNA</name>
<sequence>LGDGRRRDGNLRDFRRLWRGDTDRSQSDTRWNGEVLFGGGEASLIPLITNCSISFEVRRTSACLGGTEAEVTGRASWSGRAVTEVRAEEELLEFRWIADPGGAGSVARAAGAR</sequence>
<organism evidence="1">
    <name type="scientific">Rodentolepis nana</name>
    <name type="common">Dwarf tapeworm</name>
    <name type="synonym">Hymenolepis nana</name>
    <dbReference type="NCBI Taxonomy" id="102285"/>
    <lineage>
        <taxon>Eukaryota</taxon>
        <taxon>Metazoa</taxon>
        <taxon>Spiralia</taxon>
        <taxon>Lophotrochozoa</taxon>
        <taxon>Platyhelminthes</taxon>
        <taxon>Cestoda</taxon>
        <taxon>Eucestoda</taxon>
        <taxon>Cyclophyllidea</taxon>
        <taxon>Hymenolepididae</taxon>
        <taxon>Rodentolepis</taxon>
    </lineage>
</organism>
<dbReference type="AlphaFoldDB" id="A0A158QGS3"/>
<proteinExistence type="predicted"/>